<dbReference type="RefSeq" id="WP_114487108.1">
    <property type="nucleotide sequence ID" value="NZ_CBCSHM010000095.1"/>
</dbReference>
<sequence>MKIVVDANVPAAERCFGFFGEMRRLPGREITPADVRDADALIVRSVTPVNADLIANSALSFVGTCTIGTDHIDLDALKARDIAFASAPGCNAEAVVDYVLSSLLTLAERGGWQLRARCVGIVGVGNVGSRLRSRLQAMGVATLACDPPRAEKEGEDGYDRLGTLLEQCDMICLHTPLVKHGRHATQHLLGAQELAALAPGSIVLNAGRGDCIDGLALRQCLVGRGSVSAVLDVWEHEPGIDAGLRDLAALATPHIAGYSLDGKLRGSWMIHAALAAKTGCTPLSLDALLPPPALAELSLTQALDAEDALRLCVRAVYDVRKDHDRLWRQMHEEGITLGFDRCRAEYPLRREFSTLKVNLNGDALSLAPLLQAAGFQVNEQK</sequence>
<feature type="binding site" evidence="5">
    <location>
        <position position="257"/>
    </location>
    <ligand>
        <name>NAD(+)</name>
        <dbReference type="ChEBI" id="CHEBI:57540"/>
    </ligand>
</feature>
<evidence type="ECO:0000256" key="2">
    <source>
        <dbReference type="ARBA" id="ARBA00023002"/>
    </source>
</evidence>
<evidence type="ECO:0000313" key="9">
    <source>
        <dbReference type="Proteomes" id="UP000253204"/>
    </source>
</evidence>
<dbReference type="SUPFAM" id="SSF52283">
    <property type="entry name" value="Formate/glycerate dehydrogenase catalytic domain-like"/>
    <property type="match status" value="1"/>
</dbReference>
<keyword evidence="3 5" id="KW-0520">NAD</keyword>
<evidence type="ECO:0000259" key="6">
    <source>
        <dbReference type="Pfam" id="PF02826"/>
    </source>
</evidence>
<dbReference type="InterPro" id="IPR029752">
    <property type="entry name" value="D-isomer_DH_CS1"/>
</dbReference>
<comment type="subcellular location">
    <subcellularLocation>
        <location evidence="5">Cytoplasm</location>
    </subcellularLocation>
</comment>
<dbReference type="PANTHER" id="PTHR10996">
    <property type="entry name" value="2-HYDROXYACID DEHYDROGENASE-RELATED"/>
    <property type="match status" value="1"/>
</dbReference>
<comment type="subunit">
    <text evidence="5">Homodimer.</text>
</comment>
<comment type="catalytic activity">
    <reaction evidence="5">
        <text>4-phospho-D-erythronate + NAD(+) = (R)-3-hydroxy-2-oxo-4-phosphooxybutanoate + NADH + H(+)</text>
        <dbReference type="Rhea" id="RHEA:18829"/>
        <dbReference type="ChEBI" id="CHEBI:15378"/>
        <dbReference type="ChEBI" id="CHEBI:57540"/>
        <dbReference type="ChEBI" id="CHEBI:57945"/>
        <dbReference type="ChEBI" id="CHEBI:58538"/>
        <dbReference type="ChEBI" id="CHEBI:58766"/>
        <dbReference type="EC" id="1.1.1.290"/>
    </reaction>
</comment>
<feature type="binding site" evidence="5">
    <location>
        <position position="66"/>
    </location>
    <ligand>
        <name>substrate</name>
    </ligand>
</feature>
<dbReference type="InterPro" id="IPR036291">
    <property type="entry name" value="NAD(P)-bd_dom_sf"/>
</dbReference>
<feature type="binding site" evidence="5">
    <location>
        <position position="258"/>
    </location>
    <ligand>
        <name>substrate</name>
    </ligand>
</feature>
<dbReference type="OrthoDB" id="9770208at2"/>
<evidence type="ECO:0000256" key="1">
    <source>
        <dbReference type="ARBA" id="ARBA00022490"/>
    </source>
</evidence>
<gene>
    <name evidence="5" type="primary">pdxB</name>
    <name evidence="8" type="ORF">DU506_11730</name>
</gene>
<evidence type="ECO:0000256" key="4">
    <source>
        <dbReference type="ARBA" id="ARBA00023096"/>
    </source>
</evidence>
<dbReference type="HAMAP" id="MF_01825">
    <property type="entry name" value="PdxB"/>
    <property type="match status" value="1"/>
</dbReference>
<dbReference type="SUPFAM" id="SSF51735">
    <property type="entry name" value="NAD(P)-binding Rossmann-fold domains"/>
    <property type="match status" value="1"/>
</dbReference>
<dbReference type="EC" id="1.1.1.290" evidence="5"/>
<evidence type="ECO:0000259" key="7">
    <source>
        <dbReference type="Pfam" id="PF11890"/>
    </source>
</evidence>
<dbReference type="GO" id="GO:0008615">
    <property type="term" value="P:pyridoxine biosynthetic process"/>
    <property type="evidence" value="ECO:0007669"/>
    <property type="project" value="UniProtKB-UniRule"/>
</dbReference>
<comment type="pathway">
    <text evidence="5">Cofactor biosynthesis; pyridoxine 5'-phosphate biosynthesis; pyridoxine 5'-phosphate from D-erythrose 4-phosphate: step 2/5.</text>
</comment>
<keyword evidence="4 5" id="KW-0664">Pyridoxine biosynthesis</keyword>
<dbReference type="PANTHER" id="PTHR10996:SF178">
    <property type="entry name" value="2-HYDROXYACID DEHYDROGENASE YGL185C-RELATED"/>
    <property type="match status" value="1"/>
</dbReference>
<feature type="binding site" evidence="5">
    <location>
        <position position="146"/>
    </location>
    <ligand>
        <name>NAD(+)</name>
        <dbReference type="ChEBI" id="CHEBI:57540"/>
    </ligand>
</feature>
<dbReference type="AlphaFoldDB" id="A0A368U5P8"/>
<dbReference type="GO" id="GO:0030267">
    <property type="term" value="F:glyoxylate reductase (NADPH) activity"/>
    <property type="evidence" value="ECO:0007669"/>
    <property type="project" value="TreeGrafter"/>
</dbReference>
<proteinExistence type="inferred from homology"/>
<comment type="caution">
    <text evidence="8">The sequence shown here is derived from an EMBL/GenBank/DDBJ whole genome shotgun (WGS) entry which is preliminary data.</text>
</comment>
<feature type="active site" description="Proton donor" evidence="5">
    <location>
        <position position="254"/>
    </location>
</feature>
<comment type="caution">
    <text evidence="5">Lacks conserved residue(s) required for the propagation of feature annotation.</text>
</comment>
<dbReference type="InterPro" id="IPR020921">
    <property type="entry name" value="Erythronate-4-P_DHase"/>
</dbReference>
<dbReference type="GO" id="GO:0016618">
    <property type="term" value="F:hydroxypyruvate reductase [NAD(P)H] activity"/>
    <property type="evidence" value="ECO:0007669"/>
    <property type="project" value="TreeGrafter"/>
</dbReference>
<comment type="similarity">
    <text evidence="5">Belongs to the D-isomer specific 2-hydroxyacid dehydrogenase family. PdxB subfamily.</text>
</comment>
<keyword evidence="2 5" id="KW-0560">Oxidoreductase</keyword>
<evidence type="ECO:0000256" key="3">
    <source>
        <dbReference type="ARBA" id="ARBA00023027"/>
    </source>
</evidence>
<name>A0A368U5P8_9GAMM</name>
<keyword evidence="9" id="KW-1185">Reference proteome</keyword>
<feature type="active site" evidence="5">
    <location>
        <position position="237"/>
    </location>
</feature>
<evidence type="ECO:0000313" key="8">
    <source>
        <dbReference type="EMBL" id="RCV90363.1"/>
    </source>
</evidence>
<organism evidence="8 9">
    <name type="scientific">Vreelandella rituensis</name>
    <dbReference type="NCBI Taxonomy" id="2282306"/>
    <lineage>
        <taxon>Bacteria</taxon>
        <taxon>Pseudomonadati</taxon>
        <taxon>Pseudomonadota</taxon>
        <taxon>Gammaproteobacteria</taxon>
        <taxon>Oceanospirillales</taxon>
        <taxon>Halomonadaceae</taxon>
        <taxon>Vreelandella</taxon>
    </lineage>
</organism>
<evidence type="ECO:0000256" key="5">
    <source>
        <dbReference type="HAMAP-Rule" id="MF_01825"/>
    </source>
</evidence>
<dbReference type="InterPro" id="IPR024531">
    <property type="entry name" value="Erythronate-4-P_DHase_dimer"/>
</dbReference>
<keyword evidence="1 5" id="KW-0963">Cytoplasm</keyword>
<feature type="domain" description="D-isomer specific 2-hydroxyacid dehydrogenase NAD-binding" evidence="6">
    <location>
        <begin position="110"/>
        <end position="256"/>
    </location>
</feature>
<dbReference type="Proteomes" id="UP000253204">
    <property type="component" value="Unassembled WGS sequence"/>
</dbReference>
<protein>
    <recommendedName>
        <fullName evidence="5">Erythronate-4-phosphate dehydrogenase</fullName>
        <ecNumber evidence="5">1.1.1.290</ecNumber>
    </recommendedName>
</protein>
<dbReference type="InterPro" id="IPR006140">
    <property type="entry name" value="D-isomer_DH_NAD-bd"/>
</dbReference>
<dbReference type="Pfam" id="PF11890">
    <property type="entry name" value="DUF3410"/>
    <property type="match status" value="1"/>
</dbReference>
<dbReference type="Gene3D" id="3.30.1370.170">
    <property type="match status" value="1"/>
</dbReference>
<dbReference type="UniPathway" id="UPA00244">
    <property type="reaction ID" value="UER00310"/>
</dbReference>
<feature type="binding site" evidence="5">
    <location>
        <position position="45"/>
    </location>
    <ligand>
        <name>substrate</name>
    </ligand>
</feature>
<dbReference type="GO" id="GO:0051287">
    <property type="term" value="F:NAD binding"/>
    <property type="evidence" value="ECO:0007669"/>
    <property type="project" value="InterPro"/>
</dbReference>
<dbReference type="NCBIfam" id="NF001309">
    <property type="entry name" value="PRK00257.1"/>
    <property type="match status" value="1"/>
</dbReference>
<dbReference type="GO" id="GO:0005829">
    <property type="term" value="C:cytosol"/>
    <property type="evidence" value="ECO:0007669"/>
    <property type="project" value="TreeGrafter"/>
</dbReference>
<feature type="active site" evidence="5">
    <location>
        <position position="208"/>
    </location>
</feature>
<dbReference type="InterPro" id="IPR038251">
    <property type="entry name" value="PdxB_dimer_sf"/>
</dbReference>
<comment type="function">
    <text evidence="5">Catalyzes the oxidation of erythronate-4-phosphate to 3-hydroxy-2-oxo-4-phosphonooxybutanoate.</text>
</comment>
<dbReference type="CDD" id="cd12158">
    <property type="entry name" value="ErythrP_dh"/>
    <property type="match status" value="1"/>
</dbReference>
<accession>A0A368U5P8</accession>
<dbReference type="EMBL" id="QPIJ01000026">
    <property type="protein sequence ID" value="RCV90363.1"/>
    <property type="molecule type" value="Genomic_DNA"/>
</dbReference>
<dbReference type="Pfam" id="PF02826">
    <property type="entry name" value="2-Hacid_dh_C"/>
    <property type="match status" value="1"/>
</dbReference>
<reference evidence="8 9" key="1">
    <citation type="submission" date="2018-07" db="EMBL/GenBank/DDBJ databases">
        <title>Halomonas rutogse sp. nov., isolated from Lake TangqianCo on Tibetan Plateau.</title>
        <authorList>
            <person name="Lu H."/>
            <person name="Xing P."/>
            <person name="Wu Q."/>
        </authorList>
    </citation>
    <scope>NUCLEOTIDE SEQUENCE [LARGE SCALE GENOMIC DNA]</scope>
    <source>
        <strain evidence="8 9">TQ8S</strain>
    </source>
</reference>
<dbReference type="GO" id="GO:0046983">
    <property type="term" value="F:protein dimerization activity"/>
    <property type="evidence" value="ECO:0007669"/>
    <property type="project" value="InterPro"/>
</dbReference>
<dbReference type="GO" id="GO:0033711">
    <property type="term" value="F:4-phosphoerythronate dehydrogenase activity"/>
    <property type="evidence" value="ECO:0007669"/>
    <property type="project" value="UniProtKB-EC"/>
</dbReference>
<feature type="binding site" evidence="5">
    <location>
        <position position="232"/>
    </location>
    <ligand>
        <name>NAD(+)</name>
        <dbReference type="ChEBI" id="CHEBI:57540"/>
    </ligand>
</feature>
<feature type="domain" description="Erythronate-4-phosphate dehydrogenase dimerisation" evidence="7">
    <location>
        <begin position="288"/>
        <end position="363"/>
    </location>
</feature>
<dbReference type="Gene3D" id="3.40.50.720">
    <property type="entry name" value="NAD(P)-binding Rossmann-like Domain"/>
    <property type="match status" value="2"/>
</dbReference>
<dbReference type="InterPro" id="IPR050223">
    <property type="entry name" value="D-isomer_2-hydroxyacid_DH"/>
</dbReference>
<feature type="binding site" evidence="5">
    <location>
        <position position="175"/>
    </location>
    <ligand>
        <name>NAD(+)</name>
        <dbReference type="ChEBI" id="CHEBI:57540"/>
    </ligand>
</feature>
<dbReference type="PROSITE" id="PS00065">
    <property type="entry name" value="D_2_HYDROXYACID_DH_1"/>
    <property type="match status" value="1"/>
</dbReference>